<evidence type="ECO:0008006" key="5">
    <source>
        <dbReference type="Google" id="ProtNLM"/>
    </source>
</evidence>
<proteinExistence type="predicted"/>
<feature type="compositionally biased region" description="Low complexity" evidence="1">
    <location>
        <begin position="315"/>
        <end position="326"/>
    </location>
</feature>
<protein>
    <recommendedName>
        <fullName evidence="5">Ribosomal protein s17</fullName>
    </recommendedName>
</protein>
<feature type="compositionally biased region" description="Low complexity" evidence="1">
    <location>
        <begin position="56"/>
        <end position="68"/>
    </location>
</feature>
<feature type="compositionally biased region" description="Low complexity" evidence="1">
    <location>
        <begin position="31"/>
        <end position="46"/>
    </location>
</feature>
<dbReference type="AlphaFoldDB" id="A0A6A5UHT2"/>
<feature type="region of interest" description="Disordered" evidence="1">
    <location>
        <begin position="21"/>
        <end position="97"/>
    </location>
</feature>
<dbReference type="EMBL" id="ML976977">
    <property type="protein sequence ID" value="KAF1963342.1"/>
    <property type="molecule type" value="Genomic_DNA"/>
</dbReference>
<accession>A0A6A5UHT2</accession>
<keyword evidence="2" id="KW-0732">Signal</keyword>
<gene>
    <name evidence="3" type="ORF">CC80DRAFT_511707</name>
</gene>
<feature type="compositionally biased region" description="Polar residues" evidence="1">
    <location>
        <begin position="75"/>
        <end position="84"/>
    </location>
</feature>
<dbReference type="InterPro" id="IPR053216">
    <property type="entry name" value="Appressorial_penetr-assoc"/>
</dbReference>
<feature type="region of interest" description="Disordered" evidence="1">
    <location>
        <begin position="282"/>
        <end position="383"/>
    </location>
</feature>
<dbReference type="Proteomes" id="UP000800035">
    <property type="component" value="Unassembled WGS sequence"/>
</dbReference>
<evidence type="ECO:0000313" key="3">
    <source>
        <dbReference type="EMBL" id="KAF1963342.1"/>
    </source>
</evidence>
<sequence length="383" mass="39133">MRFSTVLSLLLAAGVVQAQFGKGKGQGKGQQGQQDQQQDAAQQAQGKGKGNGKGNGKNNNNDQNNNNNALALNPDNVQANSNNDGLADAEPGQAASETDPANFINFCTGKTLTNGLQVQGGSCNGIPMGDIPSANNMVSAVMINPKNGDDVEANQAINFQVQIDNLVAGTFTNPDVTYYAAPQTLQGGKVVGHTHITVQDTGNDLNPTQPLDAQTFAFFKGINNDGDGNGLLSANLAEGLPNGNYRVCTMTSSANHQLVLMPIAQRGPQDDCVRFTVGAGNGNNNANGKGKGNGKGQQDAAQQAKGKGNGKGKGQQDQAAADAAQGKGKGKGQQDQAAADAAQGKGKGQGKGQAGAQAAGKGKGGARLARRRPGRFTSRKLVA</sequence>
<feature type="chain" id="PRO_5025658137" description="Ribosomal protein s17" evidence="2">
    <location>
        <begin position="19"/>
        <end position="383"/>
    </location>
</feature>
<feature type="compositionally biased region" description="Low complexity" evidence="1">
    <location>
        <begin position="296"/>
        <end position="306"/>
    </location>
</feature>
<evidence type="ECO:0000256" key="1">
    <source>
        <dbReference type="SAM" id="MobiDB-lite"/>
    </source>
</evidence>
<feature type="signal peptide" evidence="2">
    <location>
        <begin position="1"/>
        <end position="18"/>
    </location>
</feature>
<reference evidence="3" key="1">
    <citation type="journal article" date="2020" name="Stud. Mycol.">
        <title>101 Dothideomycetes genomes: a test case for predicting lifestyles and emergence of pathogens.</title>
        <authorList>
            <person name="Haridas S."/>
            <person name="Albert R."/>
            <person name="Binder M."/>
            <person name="Bloem J."/>
            <person name="Labutti K."/>
            <person name="Salamov A."/>
            <person name="Andreopoulos B."/>
            <person name="Baker S."/>
            <person name="Barry K."/>
            <person name="Bills G."/>
            <person name="Bluhm B."/>
            <person name="Cannon C."/>
            <person name="Castanera R."/>
            <person name="Culley D."/>
            <person name="Daum C."/>
            <person name="Ezra D."/>
            <person name="Gonzalez J."/>
            <person name="Henrissat B."/>
            <person name="Kuo A."/>
            <person name="Liang C."/>
            <person name="Lipzen A."/>
            <person name="Lutzoni F."/>
            <person name="Magnuson J."/>
            <person name="Mondo S."/>
            <person name="Nolan M."/>
            <person name="Ohm R."/>
            <person name="Pangilinan J."/>
            <person name="Park H.-J."/>
            <person name="Ramirez L."/>
            <person name="Alfaro M."/>
            <person name="Sun H."/>
            <person name="Tritt A."/>
            <person name="Yoshinaga Y."/>
            <person name="Zwiers L.-H."/>
            <person name="Turgeon B."/>
            <person name="Goodwin S."/>
            <person name="Spatafora J."/>
            <person name="Crous P."/>
            <person name="Grigoriev I."/>
        </authorList>
    </citation>
    <scope>NUCLEOTIDE SEQUENCE</scope>
    <source>
        <strain evidence="3">CBS 675.92</strain>
    </source>
</reference>
<evidence type="ECO:0000313" key="4">
    <source>
        <dbReference type="Proteomes" id="UP000800035"/>
    </source>
</evidence>
<organism evidence="3 4">
    <name type="scientific">Byssothecium circinans</name>
    <dbReference type="NCBI Taxonomy" id="147558"/>
    <lineage>
        <taxon>Eukaryota</taxon>
        <taxon>Fungi</taxon>
        <taxon>Dikarya</taxon>
        <taxon>Ascomycota</taxon>
        <taxon>Pezizomycotina</taxon>
        <taxon>Dothideomycetes</taxon>
        <taxon>Pleosporomycetidae</taxon>
        <taxon>Pleosporales</taxon>
        <taxon>Massarineae</taxon>
        <taxon>Massarinaceae</taxon>
        <taxon>Byssothecium</taxon>
    </lineage>
</organism>
<name>A0A6A5UHT2_9PLEO</name>
<evidence type="ECO:0000256" key="2">
    <source>
        <dbReference type="SAM" id="SignalP"/>
    </source>
</evidence>
<dbReference type="PANTHER" id="PTHR34587:SF2">
    <property type="entry name" value="G-PROTEIN COUPLED RECEPTORS FAMILY 1 PROFILE DOMAIN-CONTAINING PROTEIN"/>
    <property type="match status" value="1"/>
</dbReference>
<feature type="compositionally biased region" description="Basic residues" evidence="1">
    <location>
        <begin position="368"/>
        <end position="383"/>
    </location>
</feature>
<dbReference type="PANTHER" id="PTHR34587">
    <property type="entry name" value="VWFA DOMAIN-CONTAINING PROTEIN"/>
    <property type="match status" value="1"/>
</dbReference>
<keyword evidence="4" id="KW-1185">Reference proteome</keyword>
<dbReference type="OrthoDB" id="2336871at2759"/>
<feature type="compositionally biased region" description="Low complexity" evidence="1">
    <location>
        <begin position="333"/>
        <end position="344"/>
    </location>
</feature>